<reference evidence="3" key="2">
    <citation type="submission" date="2020-05" db="UniProtKB">
        <authorList>
            <consortium name="EnsemblMetazoa"/>
        </authorList>
    </citation>
    <scope>IDENTIFICATION</scope>
    <source>
        <strain evidence="3">wikel</strain>
    </source>
</reference>
<accession>B7PP58</accession>
<gene>
    <name evidence="2" type="ORF">IscW_ISCW006083</name>
</gene>
<feature type="region of interest" description="Disordered" evidence="1">
    <location>
        <begin position="119"/>
        <end position="139"/>
    </location>
</feature>
<dbReference type="HOGENOM" id="CLU_1742570_0_0_1"/>
<feature type="compositionally biased region" description="Polar residues" evidence="1">
    <location>
        <begin position="69"/>
        <end position="78"/>
    </location>
</feature>
<protein>
    <submittedName>
        <fullName evidence="2 3">Uncharacterized protein</fullName>
    </submittedName>
</protein>
<dbReference type="AlphaFoldDB" id="B7PP58"/>
<dbReference type="EMBL" id="ABJB010022954">
    <property type="status" value="NOT_ANNOTATED_CDS"/>
    <property type="molecule type" value="Genomic_DNA"/>
</dbReference>
<name>B7PP58_IXOSC</name>
<dbReference type="Proteomes" id="UP000001555">
    <property type="component" value="Unassembled WGS sequence"/>
</dbReference>
<dbReference type="InParanoid" id="B7PP58"/>
<sequence>MPVALPKFADKAQLDTWFNATFPDVNHRTYSASYFEGLPDVETYLLERGKQATRAGKDAWALPAPPAGSDTSSDQWETPGSSPSSCSGPSPDLDFVRDPLADDDDSLADAALRILRWLQLNQPVPHPEDDDADSPSDDDRRGVCILFLVQ</sequence>
<dbReference type="PaxDb" id="6945-B7PP58"/>
<dbReference type="VEuPathDB" id="VectorBase:ISCW006083"/>
<dbReference type="EMBL" id="ABJB010381489">
    <property type="status" value="NOT_ANNOTATED_CDS"/>
    <property type="molecule type" value="Genomic_DNA"/>
</dbReference>
<evidence type="ECO:0000313" key="4">
    <source>
        <dbReference type="Proteomes" id="UP000001555"/>
    </source>
</evidence>
<feature type="compositionally biased region" description="Low complexity" evidence="1">
    <location>
        <begin position="79"/>
        <end position="91"/>
    </location>
</feature>
<keyword evidence="4" id="KW-1185">Reference proteome</keyword>
<evidence type="ECO:0000256" key="1">
    <source>
        <dbReference type="SAM" id="MobiDB-lite"/>
    </source>
</evidence>
<feature type="region of interest" description="Disordered" evidence="1">
    <location>
        <begin position="55"/>
        <end position="101"/>
    </location>
</feature>
<reference evidence="2 4" key="1">
    <citation type="submission" date="2008-03" db="EMBL/GenBank/DDBJ databases">
        <title>Annotation of Ixodes scapularis.</title>
        <authorList>
            <consortium name="Ixodes scapularis Genome Project Consortium"/>
            <person name="Caler E."/>
            <person name="Hannick L.I."/>
            <person name="Bidwell S."/>
            <person name="Joardar V."/>
            <person name="Thiagarajan M."/>
            <person name="Amedeo P."/>
            <person name="Galinsky K.J."/>
            <person name="Schobel S."/>
            <person name="Inman J."/>
            <person name="Hostetler J."/>
            <person name="Miller J."/>
            <person name="Hammond M."/>
            <person name="Megy K."/>
            <person name="Lawson D."/>
            <person name="Kodira C."/>
            <person name="Sutton G."/>
            <person name="Meyer J."/>
            <person name="Hill C.A."/>
            <person name="Birren B."/>
            <person name="Nene V."/>
            <person name="Collins F."/>
            <person name="Alarcon-Chaidez F."/>
            <person name="Wikel S."/>
            <person name="Strausberg R."/>
        </authorList>
    </citation>
    <scope>NUCLEOTIDE SEQUENCE [LARGE SCALE GENOMIC DNA]</scope>
    <source>
        <strain evidence="4">Wikel</strain>
        <strain evidence="2">Wikel colony</strain>
    </source>
</reference>
<organism>
    <name type="scientific">Ixodes scapularis</name>
    <name type="common">Black-legged tick</name>
    <name type="synonym">Deer tick</name>
    <dbReference type="NCBI Taxonomy" id="6945"/>
    <lineage>
        <taxon>Eukaryota</taxon>
        <taxon>Metazoa</taxon>
        <taxon>Ecdysozoa</taxon>
        <taxon>Arthropoda</taxon>
        <taxon>Chelicerata</taxon>
        <taxon>Arachnida</taxon>
        <taxon>Acari</taxon>
        <taxon>Parasitiformes</taxon>
        <taxon>Ixodida</taxon>
        <taxon>Ixodoidea</taxon>
        <taxon>Ixodidae</taxon>
        <taxon>Ixodinae</taxon>
        <taxon>Ixodes</taxon>
    </lineage>
</organism>
<dbReference type="EMBL" id="DS756109">
    <property type="protein sequence ID" value="EEC08380.1"/>
    <property type="molecule type" value="Genomic_DNA"/>
</dbReference>
<evidence type="ECO:0000313" key="3">
    <source>
        <dbReference type="EnsemblMetazoa" id="ISCW006083-PA"/>
    </source>
</evidence>
<dbReference type="EMBL" id="ABJB011118637">
    <property type="status" value="NOT_ANNOTATED_CDS"/>
    <property type="molecule type" value="Genomic_DNA"/>
</dbReference>
<proteinExistence type="predicted"/>
<dbReference type="EnsemblMetazoa" id="ISCW006083-RA">
    <property type="protein sequence ID" value="ISCW006083-PA"/>
    <property type="gene ID" value="ISCW006083"/>
</dbReference>
<dbReference type="EMBL" id="ABJB011007713">
    <property type="status" value="NOT_ANNOTATED_CDS"/>
    <property type="molecule type" value="Genomic_DNA"/>
</dbReference>
<evidence type="ECO:0000313" key="2">
    <source>
        <dbReference type="EMBL" id="EEC08380.1"/>
    </source>
</evidence>